<evidence type="ECO:0000256" key="8">
    <source>
        <dbReference type="RuleBase" id="RU004273"/>
    </source>
</evidence>
<comment type="catalytic activity">
    <reaction evidence="6">
        <text>O-phospho-L-seryl-[protein] + H2O = L-seryl-[protein] + phosphate</text>
        <dbReference type="Rhea" id="RHEA:20629"/>
        <dbReference type="Rhea" id="RHEA-COMP:9863"/>
        <dbReference type="Rhea" id="RHEA-COMP:11604"/>
        <dbReference type="ChEBI" id="CHEBI:15377"/>
        <dbReference type="ChEBI" id="CHEBI:29999"/>
        <dbReference type="ChEBI" id="CHEBI:43474"/>
        <dbReference type="ChEBI" id="CHEBI:83421"/>
        <dbReference type="EC" id="3.1.3.16"/>
    </reaction>
</comment>
<dbReference type="InterPro" id="IPR031675">
    <property type="entry name" value="STPPase_N"/>
</dbReference>
<dbReference type="FunFam" id="3.60.21.10:FF:000026">
    <property type="entry name" value="Serine/threonine-protein phosphatase"/>
    <property type="match status" value="1"/>
</dbReference>
<dbReference type="InterPro" id="IPR029052">
    <property type="entry name" value="Metallo-depent_PP-like"/>
</dbReference>
<accession>A0A1J4JSW7</accession>
<protein>
    <recommendedName>
        <fullName evidence="8">Serine/threonine-protein phosphatase</fullName>
        <ecNumber evidence="8">3.1.3.16</ecNumber>
    </recommendedName>
</protein>
<dbReference type="AlphaFoldDB" id="A0A1J4JSW7"/>
<comment type="cofactor">
    <cofactor evidence="1">
        <name>Mn(2+)</name>
        <dbReference type="ChEBI" id="CHEBI:29035"/>
    </cofactor>
</comment>
<proteinExistence type="inferred from homology"/>
<dbReference type="VEuPathDB" id="TrichDB:TRFO_31628"/>
<evidence type="ECO:0000256" key="1">
    <source>
        <dbReference type="ARBA" id="ARBA00001936"/>
    </source>
</evidence>
<dbReference type="InterPro" id="IPR004843">
    <property type="entry name" value="Calcineurin-like_PHP"/>
</dbReference>
<dbReference type="OrthoDB" id="1930084at2759"/>
<reference evidence="11" key="1">
    <citation type="submission" date="2016-10" db="EMBL/GenBank/DDBJ databases">
        <authorList>
            <person name="Benchimol M."/>
            <person name="Almeida L.G."/>
            <person name="Vasconcelos A.T."/>
            <person name="Perreira-Neves A."/>
            <person name="Rosa I.A."/>
            <person name="Tasca T."/>
            <person name="Bogo M.R."/>
            <person name="de Souza W."/>
        </authorList>
    </citation>
    <scope>NUCLEOTIDE SEQUENCE [LARGE SCALE GENOMIC DNA]</scope>
    <source>
        <strain evidence="11">K</strain>
    </source>
</reference>
<evidence type="ECO:0000256" key="2">
    <source>
        <dbReference type="ARBA" id="ARBA00022723"/>
    </source>
</evidence>
<keyword evidence="5" id="KW-0464">Manganese</keyword>
<dbReference type="PANTHER" id="PTHR11668">
    <property type="entry name" value="SERINE/THREONINE PROTEIN PHOSPHATASE"/>
    <property type="match status" value="1"/>
</dbReference>
<dbReference type="GO" id="GO:0005634">
    <property type="term" value="C:nucleus"/>
    <property type="evidence" value="ECO:0007669"/>
    <property type="project" value="TreeGrafter"/>
</dbReference>
<dbReference type="RefSeq" id="XP_068354664.1">
    <property type="nucleotide sequence ID" value="XM_068508034.1"/>
</dbReference>
<dbReference type="GeneID" id="94842738"/>
<evidence type="ECO:0000313" key="11">
    <source>
        <dbReference type="EMBL" id="OHT01528.1"/>
    </source>
</evidence>
<name>A0A1J4JSW7_9EUKA</name>
<dbReference type="PRINTS" id="PR00114">
    <property type="entry name" value="STPHPHTASE"/>
</dbReference>
<dbReference type="InterPro" id="IPR050341">
    <property type="entry name" value="PP1_catalytic_subunit"/>
</dbReference>
<dbReference type="Proteomes" id="UP000179807">
    <property type="component" value="Unassembled WGS sequence"/>
</dbReference>
<evidence type="ECO:0000256" key="9">
    <source>
        <dbReference type="SAM" id="MobiDB-lite"/>
    </source>
</evidence>
<gene>
    <name evidence="11" type="ORF">TRFO_31628</name>
</gene>
<dbReference type="Gene3D" id="3.60.21.10">
    <property type="match status" value="1"/>
</dbReference>
<evidence type="ECO:0000256" key="7">
    <source>
        <dbReference type="ARBA" id="ARBA00048336"/>
    </source>
</evidence>
<dbReference type="Pfam" id="PF00149">
    <property type="entry name" value="Metallophos"/>
    <property type="match status" value="1"/>
</dbReference>
<evidence type="ECO:0000256" key="4">
    <source>
        <dbReference type="ARBA" id="ARBA00022912"/>
    </source>
</evidence>
<evidence type="ECO:0000256" key="3">
    <source>
        <dbReference type="ARBA" id="ARBA00022801"/>
    </source>
</evidence>
<dbReference type="EC" id="3.1.3.16" evidence="8"/>
<evidence type="ECO:0000313" key="12">
    <source>
        <dbReference type="Proteomes" id="UP000179807"/>
    </source>
</evidence>
<feature type="region of interest" description="Disordered" evidence="9">
    <location>
        <begin position="304"/>
        <end position="324"/>
    </location>
</feature>
<feature type="domain" description="Serine/threonine specific protein phosphatases" evidence="10">
    <location>
        <begin position="115"/>
        <end position="120"/>
    </location>
</feature>
<dbReference type="PROSITE" id="PS00125">
    <property type="entry name" value="SER_THR_PHOSPHATASE"/>
    <property type="match status" value="1"/>
</dbReference>
<dbReference type="Pfam" id="PF16891">
    <property type="entry name" value="STPPase_N"/>
    <property type="match status" value="1"/>
</dbReference>
<dbReference type="SUPFAM" id="SSF56300">
    <property type="entry name" value="Metallo-dependent phosphatases"/>
    <property type="match status" value="1"/>
</dbReference>
<sequence length="324" mass="37557">MSLDTIINNILAVRKKVPGTPANITEADIMFLCSKIRKIFLDQPVLLELQPPLTICGDTHGQFHDLVRIFEECRYPPHTNYLFLGDYVDRGCQSIETVCLLFAFKILYPENFFLLRGNHECSYINRQFGFYDECIQRFNKKVWRTFCDVFNCLPVAAIVDDKIFCVHGGISPTLLDLDEIRKIERPQEIPEDGLLCDLLWSDPDPEIEQWDDNDRGTSYIFGQAPLRRFLERFNFDLLCRAHQAVMNGYDFPFPDDQGVVTVFSAPNYCYEFKNNGAMLQVDENLYCTFKVLEPMIYEDEFLVESRPGTPPRGTSENTFTDIQL</sequence>
<dbReference type="GO" id="GO:0046872">
    <property type="term" value="F:metal ion binding"/>
    <property type="evidence" value="ECO:0007669"/>
    <property type="project" value="UniProtKB-KW"/>
</dbReference>
<evidence type="ECO:0000259" key="10">
    <source>
        <dbReference type="PROSITE" id="PS00125"/>
    </source>
</evidence>
<keyword evidence="2" id="KW-0479">Metal-binding</keyword>
<dbReference type="PANTHER" id="PTHR11668:SF300">
    <property type="entry name" value="SERINE_THREONINE-PROTEIN PHOSPHATASE"/>
    <property type="match status" value="1"/>
</dbReference>
<dbReference type="GO" id="GO:0004722">
    <property type="term" value="F:protein serine/threonine phosphatase activity"/>
    <property type="evidence" value="ECO:0007669"/>
    <property type="project" value="UniProtKB-EC"/>
</dbReference>
<comment type="caution">
    <text evidence="11">The sequence shown here is derived from an EMBL/GenBank/DDBJ whole genome shotgun (WGS) entry which is preliminary data.</text>
</comment>
<comment type="catalytic activity">
    <reaction evidence="7 8">
        <text>O-phospho-L-threonyl-[protein] + H2O = L-threonyl-[protein] + phosphate</text>
        <dbReference type="Rhea" id="RHEA:47004"/>
        <dbReference type="Rhea" id="RHEA-COMP:11060"/>
        <dbReference type="Rhea" id="RHEA-COMP:11605"/>
        <dbReference type="ChEBI" id="CHEBI:15377"/>
        <dbReference type="ChEBI" id="CHEBI:30013"/>
        <dbReference type="ChEBI" id="CHEBI:43474"/>
        <dbReference type="ChEBI" id="CHEBI:61977"/>
        <dbReference type="EC" id="3.1.3.16"/>
    </reaction>
</comment>
<comment type="similarity">
    <text evidence="8">Belongs to the PPP phosphatase family.</text>
</comment>
<organism evidence="11 12">
    <name type="scientific">Tritrichomonas foetus</name>
    <dbReference type="NCBI Taxonomy" id="1144522"/>
    <lineage>
        <taxon>Eukaryota</taxon>
        <taxon>Metamonada</taxon>
        <taxon>Parabasalia</taxon>
        <taxon>Tritrichomonadida</taxon>
        <taxon>Tritrichomonadidae</taxon>
        <taxon>Tritrichomonas</taxon>
    </lineage>
</organism>
<feature type="compositionally biased region" description="Polar residues" evidence="9">
    <location>
        <begin position="312"/>
        <end position="324"/>
    </location>
</feature>
<keyword evidence="3 8" id="KW-0378">Hydrolase</keyword>
<evidence type="ECO:0000256" key="6">
    <source>
        <dbReference type="ARBA" id="ARBA00047761"/>
    </source>
</evidence>
<evidence type="ECO:0000256" key="5">
    <source>
        <dbReference type="ARBA" id="ARBA00023211"/>
    </source>
</evidence>
<dbReference type="EMBL" id="MLAK01000907">
    <property type="protein sequence ID" value="OHT01528.1"/>
    <property type="molecule type" value="Genomic_DNA"/>
</dbReference>
<keyword evidence="12" id="KW-1185">Reference proteome</keyword>
<keyword evidence="4" id="KW-0904">Protein phosphatase</keyword>
<dbReference type="GO" id="GO:0005737">
    <property type="term" value="C:cytoplasm"/>
    <property type="evidence" value="ECO:0007669"/>
    <property type="project" value="TreeGrafter"/>
</dbReference>
<dbReference type="SMART" id="SM00156">
    <property type="entry name" value="PP2Ac"/>
    <property type="match status" value="1"/>
</dbReference>
<dbReference type="InterPro" id="IPR006186">
    <property type="entry name" value="Ser/Thr-sp_prot-phosphatase"/>
</dbReference>